<dbReference type="InterPro" id="IPR045030">
    <property type="entry name" value="LYSM1-4"/>
</dbReference>
<gene>
    <name evidence="2" type="ORF">E6O75_ATG03132</name>
</gene>
<organism evidence="2 3">
    <name type="scientific">Venturia nashicola</name>
    <dbReference type="NCBI Taxonomy" id="86259"/>
    <lineage>
        <taxon>Eukaryota</taxon>
        <taxon>Fungi</taxon>
        <taxon>Dikarya</taxon>
        <taxon>Ascomycota</taxon>
        <taxon>Pezizomycotina</taxon>
        <taxon>Dothideomycetes</taxon>
        <taxon>Pleosporomycetidae</taxon>
        <taxon>Venturiales</taxon>
        <taxon>Venturiaceae</taxon>
        <taxon>Venturia</taxon>
    </lineage>
</organism>
<keyword evidence="3" id="KW-1185">Reference proteome</keyword>
<dbReference type="Gene3D" id="3.10.350.10">
    <property type="entry name" value="LysM domain"/>
    <property type="match status" value="1"/>
</dbReference>
<name>A0A4Z1PE26_9PEZI</name>
<accession>A0A4Z1PE26</accession>
<dbReference type="Proteomes" id="UP000298493">
    <property type="component" value="Unassembled WGS sequence"/>
</dbReference>
<feature type="compositionally biased region" description="Low complexity" evidence="1">
    <location>
        <begin position="9"/>
        <end position="25"/>
    </location>
</feature>
<feature type="region of interest" description="Disordered" evidence="1">
    <location>
        <begin position="586"/>
        <end position="630"/>
    </location>
</feature>
<proteinExistence type="predicted"/>
<evidence type="ECO:0000256" key="1">
    <source>
        <dbReference type="SAM" id="MobiDB-lite"/>
    </source>
</evidence>
<feature type="compositionally biased region" description="Low complexity" evidence="1">
    <location>
        <begin position="130"/>
        <end position="141"/>
    </location>
</feature>
<feature type="compositionally biased region" description="Basic and acidic residues" evidence="1">
    <location>
        <begin position="617"/>
        <end position="630"/>
    </location>
</feature>
<comment type="caution">
    <text evidence="2">The sequence shown here is derived from an EMBL/GenBank/DDBJ whole genome shotgun (WGS) entry which is preliminary data.</text>
</comment>
<protein>
    <submittedName>
        <fullName evidence="2">Carbohydrate-binding module family 50 protein</fullName>
    </submittedName>
</protein>
<sequence>MNHPTNTHTSDSQPSSRTSSTPAQTDALRPRQRRLISGLDDDGSSPFNSAPGTRLASPRGSPPGYRQRSPNPGGHSSRTYMRDIPRSQPFLNSSPGIVRGGASSTSLSGLWENSWSALQGLASGIIGNGSAPSSRTASTTRKPLIESSPQRRRNNTPQEWGPLTNASRDIGTGSIQDRETLVRAAKRKDLLRNNGDSLTDSLGRYKRRNSDDFTTGSVQPNDQDDRDALVYLHQVKPNDTFVGITIKYSCQPAVIRKANRMWPNDPIQSRKTILLPVDSCAVKGRLVNGPQAEAIEEDLRMDERLSMHESPSASTDGWHRQESPPTTQPSPEPRPLSSVASTITNAEPPWKHDSWVILPNEKEPTEIARLPRRHLGYFPRARRKSVTFSDIGTPGLTPTASLDLPRIPSSPGSAQSEAYAALRPNVSRNRSSSNAAFAAMSFLHGPGGVGTLGHNVRLPGPGEDKLNKLLGPHLPNVAPPPNQTVFTPWNPGLGLEEDLMSLPNLEIASASSSSPSGNGIDIQEMSGAVERWVRKTAKRTADALGTANATAGSKGAGVRGMGAGSGITDLIELTDAFEIGDGELEEHHGIEISRGPNGSSSNASGGSALEGIRGRKLARDESASKSGKGD</sequence>
<dbReference type="CDD" id="cd00118">
    <property type="entry name" value="LysM"/>
    <property type="match status" value="1"/>
</dbReference>
<dbReference type="PANTHER" id="PTHR20932:SF8">
    <property type="entry name" value="LD22649P"/>
    <property type="match status" value="1"/>
</dbReference>
<dbReference type="EMBL" id="SNSC02000006">
    <property type="protein sequence ID" value="TID23496.1"/>
    <property type="molecule type" value="Genomic_DNA"/>
</dbReference>
<evidence type="ECO:0000313" key="2">
    <source>
        <dbReference type="EMBL" id="TID23496.1"/>
    </source>
</evidence>
<dbReference type="InterPro" id="IPR018392">
    <property type="entry name" value="LysM"/>
</dbReference>
<dbReference type="PANTHER" id="PTHR20932">
    <property type="entry name" value="LYSM AND PUTATIVE PEPTIDOGLYCAN-BINDING DOMAIN-CONTAINING PROTEIN"/>
    <property type="match status" value="1"/>
</dbReference>
<feature type="region of interest" description="Disordered" evidence="1">
    <location>
        <begin position="193"/>
        <end position="222"/>
    </location>
</feature>
<feature type="compositionally biased region" description="Low complexity" evidence="1">
    <location>
        <begin position="597"/>
        <end position="607"/>
    </location>
</feature>
<reference evidence="2 3" key="1">
    <citation type="submission" date="2019-04" db="EMBL/GenBank/DDBJ databases">
        <title>High contiguity whole genome sequence and gene annotation resource for two Venturia nashicola isolates.</title>
        <authorList>
            <person name="Prokchorchik M."/>
            <person name="Won K."/>
            <person name="Lee Y."/>
            <person name="Choi E.D."/>
            <person name="Segonzac C."/>
            <person name="Sohn K.H."/>
        </authorList>
    </citation>
    <scope>NUCLEOTIDE SEQUENCE [LARGE SCALE GENOMIC DNA]</scope>
    <source>
        <strain evidence="2 3">PRI2</strain>
    </source>
</reference>
<evidence type="ECO:0000313" key="3">
    <source>
        <dbReference type="Proteomes" id="UP000298493"/>
    </source>
</evidence>
<feature type="compositionally biased region" description="Polar residues" evidence="1">
    <location>
        <begin position="68"/>
        <end position="79"/>
    </location>
</feature>
<feature type="compositionally biased region" description="Polar residues" evidence="1">
    <location>
        <begin position="212"/>
        <end position="221"/>
    </location>
</feature>
<feature type="region of interest" description="Disordered" evidence="1">
    <location>
        <begin position="128"/>
        <end position="176"/>
    </location>
</feature>
<dbReference type="InterPro" id="IPR036779">
    <property type="entry name" value="LysM_dom_sf"/>
</dbReference>
<dbReference type="AlphaFoldDB" id="A0A4Z1PE26"/>
<feature type="region of interest" description="Disordered" evidence="1">
    <location>
        <begin position="306"/>
        <end position="339"/>
    </location>
</feature>
<feature type="region of interest" description="Disordered" evidence="1">
    <location>
        <begin position="1"/>
        <end position="105"/>
    </location>
</feature>